<comment type="cofactor">
    <cofactor evidence="1 4">
        <name>pyridoxal 5'-phosphate</name>
        <dbReference type="ChEBI" id="CHEBI:597326"/>
    </cofactor>
</comment>
<dbReference type="InterPro" id="IPR004838">
    <property type="entry name" value="NHTrfase_class1_PyrdxlP-BS"/>
</dbReference>
<evidence type="ECO:0000313" key="6">
    <source>
        <dbReference type="EMBL" id="UQA97297.1"/>
    </source>
</evidence>
<dbReference type="GO" id="GO:0008483">
    <property type="term" value="F:transaminase activity"/>
    <property type="evidence" value="ECO:0007669"/>
    <property type="project" value="UniProtKB-KW"/>
</dbReference>
<keyword evidence="3 4" id="KW-0808">Transferase</keyword>
<dbReference type="PANTHER" id="PTHR42832">
    <property type="entry name" value="AMINO ACID AMINOTRANSFERASE"/>
    <property type="match status" value="1"/>
</dbReference>
<comment type="similarity">
    <text evidence="4">Belongs to the class-I pyridoxal-phosphate-dependent aminotransferase family.</text>
</comment>
<dbReference type="SUPFAM" id="SSF53383">
    <property type="entry name" value="PLP-dependent transferases"/>
    <property type="match status" value="1"/>
</dbReference>
<dbReference type="Gene3D" id="3.90.1150.10">
    <property type="entry name" value="Aspartate Aminotransferase, domain 1"/>
    <property type="match status" value="1"/>
</dbReference>
<evidence type="ECO:0000256" key="2">
    <source>
        <dbReference type="ARBA" id="ARBA00022576"/>
    </source>
</evidence>
<evidence type="ECO:0000256" key="1">
    <source>
        <dbReference type="ARBA" id="ARBA00001933"/>
    </source>
</evidence>
<dbReference type="PANTHER" id="PTHR42832:SF3">
    <property type="entry name" value="L-GLUTAMINE--4-(METHYLSULFANYL)-2-OXOBUTANOATE AMINOTRANSFERASE"/>
    <property type="match status" value="1"/>
</dbReference>
<keyword evidence="7" id="KW-1185">Reference proteome</keyword>
<evidence type="ECO:0000256" key="4">
    <source>
        <dbReference type="RuleBase" id="RU000481"/>
    </source>
</evidence>
<dbReference type="Proteomes" id="UP000830115">
    <property type="component" value="Chromosome"/>
</dbReference>
<protein>
    <recommendedName>
        <fullName evidence="4">Aminotransferase</fullName>
        <ecNumber evidence="4">2.6.1.-</ecNumber>
    </recommendedName>
</protein>
<dbReference type="Pfam" id="PF00155">
    <property type="entry name" value="Aminotran_1_2"/>
    <property type="match status" value="1"/>
</dbReference>
<accession>A0ABY4MIX0</accession>
<dbReference type="RefSeq" id="WP_248868223.1">
    <property type="nucleotide sequence ID" value="NZ_CP086322.1"/>
</dbReference>
<dbReference type="InterPro" id="IPR050881">
    <property type="entry name" value="LL-DAP_aminotransferase"/>
</dbReference>
<dbReference type="PROSITE" id="PS00105">
    <property type="entry name" value="AA_TRANSFER_CLASS_1"/>
    <property type="match status" value="1"/>
</dbReference>
<dbReference type="InterPro" id="IPR015421">
    <property type="entry name" value="PyrdxlP-dep_Trfase_major"/>
</dbReference>
<name>A0ABY4MIX0_9ACTN</name>
<keyword evidence="2 4" id="KW-0032">Aminotransferase</keyword>
<dbReference type="EC" id="2.6.1.-" evidence="4"/>
<sequence length="387" mass="42180">MIRRARRLEPTEDYLFSFIDHTRALADQAGLAPIPLGVGDCDLPTPPHIVAAMQQAVRQPELHRYPPYQGTGALREAATGFLERRYGLKADPATEVVVTLGSKEAMAHLALAFVEPGDVVLVPDPAYPVYATWARFCGGEVVRVPLREENGFLPDLDAIPRQVARRAKVFWICYPNNPTAALANTGFYDDLARFALEHNILVASDAAYAEIYYDTEPPPSFLTSPGAMRCGIEFHSLSKAYNMPGWRVGFATGNAEAVDALRTAKTHTDSGTFGAIQQAAVAALTDTTGYPDRLRAVYRERMRLLCDGLEAAGLEVLRPRATFYCLVRAPDGLTSEGFAKRLLEDARVLSIPATGFGPGGEGYVRLTVCADTSLITEAVDRITATTW</sequence>
<reference evidence="6" key="1">
    <citation type="submission" date="2021-10" db="EMBL/GenBank/DDBJ databases">
        <title>Streptomyces nigrumlapis sp.nov.,an antimicrobial producing actinobacterium isolated from Black Gobi rocks.</title>
        <authorList>
            <person name="Wen Y."/>
            <person name="Zhang W."/>
            <person name="Liu X.G."/>
        </authorList>
    </citation>
    <scope>NUCLEOTIDE SEQUENCE</scope>
    <source>
        <strain evidence="6">ST13-2-2</strain>
    </source>
</reference>
<gene>
    <name evidence="6" type="ORF">K9S39_40410</name>
</gene>
<evidence type="ECO:0000313" key="7">
    <source>
        <dbReference type="Proteomes" id="UP000830115"/>
    </source>
</evidence>
<dbReference type="InterPro" id="IPR015424">
    <property type="entry name" value="PyrdxlP-dep_Trfase"/>
</dbReference>
<dbReference type="Gene3D" id="3.40.640.10">
    <property type="entry name" value="Type I PLP-dependent aspartate aminotransferase-like (Major domain)"/>
    <property type="match status" value="1"/>
</dbReference>
<dbReference type="InterPro" id="IPR004839">
    <property type="entry name" value="Aminotransferase_I/II_large"/>
</dbReference>
<evidence type="ECO:0000256" key="3">
    <source>
        <dbReference type="ARBA" id="ARBA00022679"/>
    </source>
</evidence>
<feature type="domain" description="Aminotransferase class I/classII large" evidence="5">
    <location>
        <begin position="34"/>
        <end position="382"/>
    </location>
</feature>
<dbReference type="InterPro" id="IPR015422">
    <property type="entry name" value="PyrdxlP-dep_Trfase_small"/>
</dbReference>
<proteinExistence type="inferred from homology"/>
<organism evidence="6 7">
    <name type="scientific">Streptomyces halobius</name>
    <dbReference type="NCBI Taxonomy" id="2879846"/>
    <lineage>
        <taxon>Bacteria</taxon>
        <taxon>Bacillati</taxon>
        <taxon>Actinomycetota</taxon>
        <taxon>Actinomycetes</taxon>
        <taxon>Kitasatosporales</taxon>
        <taxon>Streptomycetaceae</taxon>
        <taxon>Streptomyces</taxon>
    </lineage>
</organism>
<dbReference type="CDD" id="cd00609">
    <property type="entry name" value="AAT_like"/>
    <property type="match status" value="1"/>
</dbReference>
<dbReference type="EMBL" id="CP086322">
    <property type="protein sequence ID" value="UQA97297.1"/>
    <property type="molecule type" value="Genomic_DNA"/>
</dbReference>
<evidence type="ECO:0000259" key="5">
    <source>
        <dbReference type="Pfam" id="PF00155"/>
    </source>
</evidence>